<feature type="transmembrane region" description="Helical" evidence="1">
    <location>
        <begin position="76"/>
        <end position="96"/>
    </location>
</feature>
<evidence type="ECO:0000259" key="2">
    <source>
        <dbReference type="Pfam" id="PF24803"/>
    </source>
</evidence>
<evidence type="ECO:0000256" key="1">
    <source>
        <dbReference type="SAM" id="Phobius"/>
    </source>
</evidence>
<dbReference type="PANTHER" id="PTHR37019">
    <property type="entry name" value="CHROMOSOME 1, WHOLE GENOME SHOTGUN SEQUENCE"/>
    <property type="match status" value="1"/>
</dbReference>
<feature type="domain" description="DUF7704" evidence="2">
    <location>
        <begin position="15"/>
        <end position="136"/>
    </location>
</feature>
<keyword evidence="1" id="KW-0472">Membrane</keyword>
<evidence type="ECO:0000313" key="4">
    <source>
        <dbReference type="Proteomes" id="UP001294444"/>
    </source>
</evidence>
<proteinExistence type="predicted"/>
<sequence length="207" mass="23301">MANKIIQSKHLDAFPDHWYFFFGVLEPISVLAGCFYAIILPERYNHELIPPAFIPASAVQSSLRTAGVLTDSTRMALGQLGSCYFLIMLNSALMFYALRKFLRFNNDEALERIMRYLIVVLGAADWTHIGLTLYLLPNGPPTKTGLVTVKKAGVMDKFGLLANPYNWNSLLFGNIMITLILFCFRVLWWVGFARKSPMAIADKAKNA</sequence>
<dbReference type="PANTHER" id="PTHR37019:SF2">
    <property type="entry name" value="EXPERA DOMAIN-CONTAINING PROTEIN"/>
    <property type="match status" value="1"/>
</dbReference>
<comment type="caution">
    <text evidence="3">The sequence shown here is derived from an EMBL/GenBank/DDBJ whole genome shotgun (WGS) entry which is preliminary data.</text>
</comment>
<feature type="transmembrane region" description="Helical" evidence="1">
    <location>
        <begin position="18"/>
        <end position="40"/>
    </location>
</feature>
<feature type="transmembrane region" description="Helical" evidence="1">
    <location>
        <begin position="170"/>
        <end position="190"/>
    </location>
</feature>
<gene>
    <name evidence="3" type="ORF">MEPE_00225</name>
</gene>
<dbReference type="Pfam" id="PF24803">
    <property type="entry name" value="DUF7704"/>
    <property type="match status" value="1"/>
</dbReference>
<keyword evidence="1" id="KW-0812">Transmembrane</keyword>
<reference evidence="3" key="1">
    <citation type="submission" date="2023-10" db="EMBL/GenBank/DDBJ databases">
        <authorList>
            <person name="Guldener U."/>
        </authorList>
    </citation>
    <scope>NUCLEOTIDE SEQUENCE</scope>
    <source>
        <strain evidence="3">Mp4</strain>
    </source>
</reference>
<name>A0AAJ4XGD0_9BASI</name>
<dbReference type="Proteomes" id="UP001294444">
    <property type="component" value="Unassembled WGS sequence"/>
</dbReference>
<dbReference type="AlphaFoldDB" id="A0AAJ4XGD0"/>
<organism evidence="3 4">
    <name type="scientific">Melanopsichium pennsylvanicum</name>
    <dbReference type="NCBI Taxonomy" id="63383"/>
    <lineage>
        <taxon>Eukaryota</taxon>
        <taxon>Fungi</taxon>
        <taxon>Dikarya</taxon>
        <taxon>Basidiomycota</taxon>
        <taxon>Ustilaginomycotina</taxon>
        <taxon>Ustilaginomycetes</taxon>
        <taxon>Ustilaginales</taxon>
        <taxon>Ustilaginaceae</taxon>
        <taxon>Melanopsichium</taxon>
    </lineage>
</organism>
<dbReference type="EMBL" id="OAPG01000001">
    <property type="protein sequence ID" value="SNX81520.1"/>
    <property type="molecule type" value="Genomic_DNA"/>
</dbReference>
<keyword evidence="1" id="KW-1133">Transmembrane helix</keyword>
<accession>A0AAJ4XGD0</accession>
<protein>
    <recommendedName>
        <fullName evidence="2">DUF7704 domain-containing protein</fullName>
    </recommendedName>
</protein>
<dbReference type="InterPro" id="IPR056121">
    <property type="entry name" value="DUF7704"/>
</dbReference>
<keyword evidence="4" id="KW-1185">Reference proteome</keyword>
<feature type="transmembrane region" description="Helical" evidence="1">
    <location>
        <begin position="116"/>
        <end position="136"/>
    </location>
</feature>
<evidence type="ECO:0000313" key="3">
    <source>
        <dbReference type="EMBL" id="SNX81520.1"/>
    </source>
</evidence>